<keyword evidence="3" id="KW-1185">Reference proteome</keyword>
<evidence type="ECO:0000256" key="1">
    <source>
        <dbReference type="SAM" id="MobiDB-lite"/>
    </source>
</evidence>
<dbReference type="EMBL" id="JBEWLZ010000001">
    <property type="protein sequence ID" value="MET1488400.1"/>
    <property type="molecule type" value="Genomic_DNA"/>
</dbReference>
<gene>
    <name evidence="2" type="ORF">ABVT11_01075</name>
</gene>
<comment type="caution">
    <text evidence="2">The sequence shown here is derived from an EMBL/GenBank/DDBJ whole genome shotgun (WGS) entry which is preliminary data.</text>
</comment>
<name>A0ABV2CKG9_9RHOO</name>
<protein>
    <submittedName>
        <fullName evidence="2">Uncharacterized protein</fullName>
    </submittedName>
</protein>
<dbReference type="Proteomes" id="UP001548590">
    <property type="component" value="Unassembled WGS sequence"/>
</dbReference>
<reference evidence="2 3" key="1">
    <citation type="submission" date="2024-07" db="EMBL/GenBank/DDBJ databases">
        <title>Uliginosibacterium paludis KCTC:42655.</title>
        <authorList>
            <person name="Kim M.K."/>
        </authorList>
    </citation>
    <scope>NUCLEOTIDE SEQUENCE [LARGE SCALE GENOMIC DNA]</scope>
    <source>
        <strain evidence="2 3">KCTC 42655</strain>
    </source>
</reference>
<evidence type="ECO:0000313" key="2">
    <source>
        <dbReference type="EMBL" id="MET1488400.1"/>
    </source>
</evidence>
<organism evidence="2 3">
    <name type="scientific">Uliginosibacterium paludis</name>
    <dbReference type="NCBI Taxonomy" id="1615952"/>
    <lineage>
        <taxon>Bacteria</taxon>
        <taxon>Pseudomonadati</taxon>
        <taxon>Pseudomonadota</taxon>
        <taxon>Betaproteobacteria</taxon>
        <taxon>Rhodocyclales</taxon>
        <taxon>Zoogloeaceae</taxon>
        <taxon>Uliginosibacterium</taxon>
    </lineage>
</organism>
<evidence type="ECO:0000313" key="3">
    <source>
        <dbReference type="Proteomes" id="UP001548590"/>
    </source>
</evidence>
<sequence length="49" mass="5589">MPYMAAIAGLCLVVACGHGIVKTRKTRREREARFSRAQARARERARLME</sequence>
<accession>A0ABV2CKG9</accession>
<dbReference type="RefSeq" id="WP_345926485.1">
    <property type="nucleotide sequence ID" value="NZ_JBDIVF010000003.1"/>
</dbReference>
<proteinExistence type="predicted"/>
<feature type="region of interest" description="Disordered" evidence="1">
    <location>
        <begin position="30"/>
        <end position="49"/>
    </location>
</feature>